<dbReference type="InterPro" id="IPR003594">
    <property type="entry name" value="HATPase_dom"/>
</dbReference>
<dbReference type="EC" id="2.7.13.3" evidence="2"/>
<evidence type="ECO:0000313" key="7">
    <source>
        <dbReference type="EMBL" id="NDJ18383.1"/>
    </source>
</evidence>
<dbReference type="SUPFAM" id="SSF55874">
    <property type="entry name" value="ATPase domain of HSP90 chaperone/DNA topoisomerase II/histidine kinase"/>
    <property type="match status" value="1"/>
</dbReference>
<dbReference type="Pfam" id="PF02518">
    <property type="entry name" value="HATPase_c"/>
    <property type="match status" value="1"/>
</dbReference>
<evidence type="ECO:0000313" key="8">
    <source>
        <dbReference type="Proteomes" id="UP000646053"/>
    </source>
</evidence>
<keyword evidence="3" id="KW-0597">Phosphoprotein</keyword>
<dbReference type="AlphaFoldDB" id="A0A8J7Z5C0"/>
<feature type="domain" description="Histidine kinase" evidence="6">
    <location>
        <begin position="1"/>
        <end position="167"/>
    </location>
</feature>
<accession>A0A8J7Z5C0</accession>
<keyword evidence="4" id="KW-0418">Kinase</keyword>
<dbReference type="EMBL" id="WVIE01000015">
    <property type="protein sequence ID" value="NDJ18383.1"/>
    <property type="molecule type" value="Genomic_DNA"/>
</dbReference>
<dbReference type="SMART" id="SM00387">
    <property type="entry name" value="HATPase_c"/>
    <property type="match status" value="1"/>
</dbReference>
<dbReference type="PANTHER" id="PTHR43547:SF2">
    <property type="entry name" value="HYBRID SIGNAL TRANSDUCTION HISTIDINE KINASE C"/>
    <property type="match status" value="1"/>
</dbReference>
<evidence type="ECO:0000259" key="6">
    <source>
        <dbReference type="PROSITE" id="PS50109"/>
    </source>
</evidence>
<dbReference type="Gene3D" id="3.30.565.10">
    <property type="entry name" value="Histidine kinase-like ATPase, C-terminal domain"/>
    <property type="match status" value="1"/>
</dbReference>
<dbReference type="SUPFAM" id="SSF47384">
    <property type="entry name" value="Homodimeric domain of signal transducing histidine kinase"/>
    <property type="match status" value="1"/>
</dbReference>
<dbReference type="CDD" id="cd00075">
    <property type="entry name" value="HATPase"/>
    <property type="match status" value="1"/>
</dbReference>
<evidence type="ECO:0000256" key="5">
    <source>
        <dbReference type="ARBA" id="ARBA00023012"/>
    </source>
</evidence>
<reference evidence="7" key="1">
    <citation type="submission" date="2019-12" db="EMBL/GenBank/DDBJ databases">
        <title>High-Quality draft genome sequences of three cyanobacteria isolated from the limestone walls of the Old Cathedral of Coimbra.</title>
        <authorList>
            <person name="Tiago I."/>
            <person name="Soares F."/>
            <person name="Portugal A."/>
        </authorList>
    </citation>
    <scope>NUCLEOTIDE SEQUENCE</scope>
    <source>
        <strain evidence="7">A</strain>
    </source>
</reference>
<dbReference type="PANTHER" id="PTHR43547">
    <property type="entry name" value="TWO-COMPONENT HISTIDINE KINASE"/>
    <property type="match status" value="1"/>
</dbReference>
<comment type="catalytic activity">
    <reaction evidence="1">
        <text>ATP + protein L-histidine = ADP + protein N-phospho-L-histidine.</text>
        <dbReference type="EC" id="2.7.13.3"/>
    </reaction>
</comment>
<evidence type="ECO:0000256" key="1">
    <source>
        <dbReference type="ARBA" id="ARBA00000085"/>
    </source>
</evidence>
<evidence type="ECO:0000256" key="3">
    <source>
        <dbReference type="ARBA" id="ARBA00022553"/>
    </source>
</evidence>
<sequence>MSLRSPLSAILTKAQLGLLIAADDSRYHHPLGNVVDSAKSMGVLVNNLLLLARHQGRLTPESLKLLNLNDLLKNLATQFTTLAEQQNIKLTYELPEQLIKLWADPDLLRQAIENLLNNACKYTPAGGTVRLHLTPHPGWAIVQVIDTGIGIPEADLPYIFNRFYVPD</sequence>
<organism evidence="7 8">
    <name type="scientific">Myxacorys almedinensis A</name>
    <dbReference type="NCBI Taxonomy" id="2690445"/>
    <lineage>
        <taxon>Bacteria</taxon>
        <taxon>Bacillati</taxon>
        <taxon>Cyanobacteriota</taxon>
        <taxon>Cyanophyceae</taxon>
        <taxon>Leptolyngbyales</taxon>
        <taxon>Leptolyngbyaceae</taxon>
        <taxon>Myxacorys</taxon>
        <taxon>Myxacorys almedinensis</taxon>
    </lineage>
</organism>
<dbReference type="Proteomes" id="UP000646053">
    <property type="component" value="Unassembled WGS sequence"/>
</dbReference>
<dbReference type="InterPro" id="IPR036890">
    <property type="entry name" value="HATPase_C_sf"/>
</dbReference>
<evidence type="ECO:0000256" key="4">
    <source>
        <dbReference type="ARBA" id="ARBA00022777"/>
    </source>
</evidence>
<comment type="caution">
    <text evidence="7">The sequence shown here is derived from an EMBL/GenBank/DDBJ whole genome shotgun (WGS) entry which is preliminary data.</text>
</comment>
<name>A0A8J7Z5C0_9CYAN</name>
<keyword evidence="5" id="KW-0902">Two-component regulatory system</keyword>
<keyword evidence="8" id="KW-1185">Reference proteome</keyword>
<proteinExistence type="predicted"/>
<dbReference type="GO" id="GO:0000155">
    <property type="term" value="F:phosphorelay sensor kinase activity"/>
    <property type="evidence" value="ECO:0007669"/>
    <property type="project" value="InterPro"/>
</dbReference>
<dbReference type="InterPro" id="IPR036097">
    <property type="entry name" value="HisK_dim/P_sf"/>
</dbReference>
<dbReference type="PROSITE" id="PS50109">
    <property type="entry name" value="HIS_KIN"/>
    <property type="match status" value="1"/>
</dbReference>
<gene>
    <name evidence="7" type="ORF">GS601_13955</name>
</gene>
<dbReference type="InterPro" id="IPR005467">
    <property type="entry name" value="His_kinase_dom"/>
</dbReference>
<protein>
    <recommendedName>
        <fullName evidence="2">histidine kinase</fullName>
        <ecNumber evidence="2">2.7.13.3</ecNumber>
    </recommendedName>
</protein>
<keyword evidence="4" id="KW-0808">Transferase</keyword>
<evidence type="ECO:0000256" key="2">
    <source>
        <dbReference type="ARBA" id="ARBA00012438"/>
    </source>
</evidence>